<keyword evidence="3" id="KW-1185">Reference proteome</keyword>
<protein>
    <submittedName>
        <fullName evidence="2">Uncharacterized protein</fullName>
    </submittedName>
</protein>
<evidence type="ECO:0000313" key="2">
    <source>
        <dbReference type="EMBL" id="GLJ56581.1"/>
    </source>
</evidence>
<gene>
    <name evidence="2" type="ORF">SUGI_1228630</name>
</gene>
<dbReference type="EMBL" id="BSEH01000022">
    <property type="protein sequence ID" value="GLJ56581.1"/>
    <property type="molecule type" value="Genomic_DNA"/>
</dbReference>
<evidence type="ECO:0000256" key="1">
    <source>
        <dbReference type="SAM" id="MobiDB-lite"/>
    </source>
</evidence>
<sequence>MLRIESGEDRERHPGSHQFNPYHCPTLPTCSQSLYQYHWMLPPTGDSWVGLPPTLFPSSTAPNTMEREDYHAGTYGEALYIISVESSSIAVLDRTIDSELELVSMS</sequence>
<evidence type="ECO:0000313" key="3">
    <source>
        <dbReference type="Proteomes" id="UP001234787"/>
    </source>
</evidence>
<comment type="caution">
    <text evidence="2">The sequence shown here is derived from an EMBL/GenBank/DDBJ whole genome shotgun (WGS) entry which is preliminary data.</text>
</comment>
<name>A0AAD3NP76_CRYJA</name>
<accession>A0AAD3NP76</accession>
<dbReference type="Proteomes" id="UP001234787">
    <property type="component" value="Unassembled WGS sequence"/>
</dbReference>
<reference evidence="2" key="1">
    <citation type="submission" date="2022-12" db="EMBL/GenBank/DDBJ databases">
        <title>Chromosome-Level Genome Assembly of Japanese Cedar (Cryptomeriajaponica D. Don).</title>
        <authorList>
            <person name="Fujino T."/>
            <person name="Yamaguchi K."/>
            <person name="Yokoyama T."/>
            <person name="Hamanaka T."/>
            <person name="Harazono Y."/>
            <person name="Kamada H."/>
            <person name="Kobayashi W."/>
            <person name="Ujino-Ihara T."/>
            <person name="Uchiyama K."/>
            <person name="Matsumoto A."/>
            <person name="Izuno A."/>
            <person name="Tsumura Y."/>
            <person name="Toyoda A."/>
            <person name="Shigenobu S."/>
            <person name="Moriguchi Y."/>
            <person name="Ueno S."/>
            <person name="Kasahara M."/>
        </authorList>
    </citation>
    <scope>NUCLEOTIDE SEQUENCE</scope>
</reference>
<organism evidence="2 3">
    <name type="scientific">Cryptomeria japonica</name>
    <name type="common">Japanese cedar</name>
    <name type="synonym">Cupressus japonica</name>
    <dbReference type="NCBI Taxonomy" id="3369"/>
    <lineage>
        <taxon>Eukaryota</taxon>
        <taxon>Viridiplantae</taxon>
        <taxon>Streptophyta</taxon>
        <taxon>Embryophyta</taxon>
        <taxon>Tracheophyta</taxon>
        <taxon>Spermatophyta</taxon>
        <taxon>Pinopsida</taxon>
        <taxon>Pinidae</taxon>
        <taxon>Conifers II</taxon>
        <taxon>Cupressales</taxon>
        <taxon>Cupressaceae</taxon>
        <taxon>Cryptomeria</taxon>
    </lineage>
</organism>
<dbReference type="AlphaFoldDB" id="A0AAD3NP76"/>
<feature type="region of interest" description="Disordered" evidence="1">
    <location>
        <begin position="1"/>
        <end position="20"/>
    </location>
</feature>
<feature type="compositionally biased region" description="Basic and acidic residues" evidence="1">
    <location>
        <begin position="1"/>
        <end position="14"/>
    </location>
</feature>
<proteinExistence type="predicted"/>